<dbReference type="AlphaFoldDB" id="A0A0A0M7H2"/>
<evidence type="ECO:0000256" key="4">
    <source>
        <dbReference type="ARBA" id="ARBA00022764"/>
    </source>
</evidence>
<dbReference type="InterPro" id="IPR051470">
    <property type="entry name" value="Thiol:disulfide_interchange"/>
</dbReference>
<dbReference type="InterPro" id="IPR033954">
    <property type="entry name" value="DiS-bond_Isoase_DsbC/G"/>
</dbReference>
<feature type="domain" description="Disulphide bond isomerase DsbC/G N-terminal" evidence="8">
    <location>
        <begin position="45"/>
        <end position="116"/>
    </location>
</feature>
<dbReference type="InterPro" id="IPR009094">
    <property type="entry name" value="DiS-bond_isomerase_DsbC/G_N_sf"/>
</dbReference>
<dbReference type="CDD" id="cd03020">
    <property type="entry name" value="DsbA_DsbC_DsbG"/>
    <property type="match status" value="1"/>
</dbReference>
<evidence type="ECO:0000256" key="7">
    <source>
        <dbReference type="RuleBase" id="RU364038"/>
    </source>
</evidence>
<evidence type="ECO:0000259" key="8">
    <source>
        <dbReference type="Pfam" id="PF10411"/>
    </source>
</evidence>
<dbReference type="Pfam" id="PF13098">
    <property type="entry name" value="Thioredoxin_2"/>
    <property type="match status" value="1"/>
</dbReference>
<dbReference type="OrthoDB" id="12976at2"/>
<organism evidence="10 11">
    <name type="scientific">Lysobacter defluvii IMMIB APB-9 = DSM 18482</name>
    <dbReference type="NCBI Taxonomy" id="1385515"/>
    <lineage>
        <taxon>Bacteria</taxon>
        <taxon>Pseudomonadati</taxon>
        <taxon>Pseudomonadota</taxon>
        <taxon>Gammaproteobacteria</taxon>
        <taxon>Lysobacterales</taxon>
        <taxon>Lysobacteraceae</taxon>
        <taxon>Novilysobacter</taxon>
    </lineage>
</organism>
<dbReference type="STRING" id="1385515.GCA_000423325_02030"/>
<comment type="similarity">
    <text evidence="2 7">Belongs to the thioredoxin family. DsbC subfamily.</text>
</comment>
<dbReference type="Gene3D" id="3.40.30.10">
    <property type="entry name" value="Glutaredoxin"/>
    <property type="match status" value="1"/>
</dbReference>
<evidence type="ECO:0000259" key="9">
    <source>
        <dbReference type="Pfam" id="PF13098"/>
    </source>
</evidence>
<name>A0A0A0M7H2_9GAMM</name>
<protein>
    <recommendedName>
        <fullName evidence="7">Thiol:disulfide interchange protein</fullName>
    </recommendedName>
</protein>
<dbReference type="InterPro" id="IPR036249">
    <property type="entry name" value="Thioredoxin-like_sf"/>
</dbReference>
<proteinExistence type="inferred from homology"/>
<dbReference type="Pfam" id="PF10411">
    <property type="entry name" value="DsbC_N"/>
    <property type="match status" value="1"/>
</dbReference>
<dbReference type="SUPFAM" id="SSF52833">
    <property type="entry name" value="Thioredoxin-like"/>
    <property type="match status" value="1"/>
</dbReference>
<reference evidence="10 11" key="1">
    <citation type="submission" date="2013-08" db="EMBL/GenBank/DDBJ databases">
        <title>Genomic analysis of Lysobacter defluvii.</title>
        <authorList>
            <person name="Wang Q."/>
            <person name="Wang G."/>
        </authorList>
    </citation>
    <scope>NUCLEOTIDE SEQUENCE [LARGE SCALE GENOMIC DNA]</scope>
    <source>
        <strain evidence="10 11">IMMIB APB-9</strain>
    </source>
</reference>
<comment type="caution">
    <text evidence="10">The sequence shown here is derived from an EMBL/GenBank/DDBJ whole genome shotgun (WGS) entry which is preliminary data.</text>
</comment>
<accession>A0A0A0M7H2</accession>
<evidence type="ECO:0000256" key="2">
    <source>
        <dbReference type="ARBA" id="ARBA00009813"/>
    </source>
</evidence>
<comment type="subcellular location">
    <subcellularLocation>
        <location evidence="1 7">Periplasm</location>
    </subcellularLocation>
</comment>
<dbReference type="PROSITE" id="PS51257">
    <property type="entry name" value="PROKAR_LIPOPROTEIN"/>
    <property type="match status" value="1"/>
</dbReference>
<keyword evidence="6 7" id="KW-0676">Redox-active center</keyword>
<keyword evidence="11" id="KW-1185">Reference proteome</keyword>
<dbReference type="eggNOG" id="COG1651">
    <property type="taxonomic scope" value="Bacteria"/>
</dbReference>
<dbReference type="SUPFAM" id="SSF54423">
    <property type="entry name" value="DsbC/DsbG N-terminal domain-like"/>
    <property type="match status" value="1"/>
</dbReference>
<gene>
    <name evidence="10" type="ORF">N791_12540</name>
</gene>
<dbReference type="InterPro" id="IPR012336">
    <property type="entry name" value="Thioredoxin-like_fold"/>
</dbReference>
<comment type="function">
    <text evidence="7">Required for disulfide bond formation in some periplasmic proteins. Acts by transferring its disulfide bond to other proteins and is reduced in the process.</text>
</comment>
<evidence type="ECO:0000313" key="11">
    <source>
        <dbReference type="Proteomes" id="UP000030003"/>
    </source>
</evidence>
<dbReference type="PANTHER" id="PTHR35272">
    <property type="entry name" value="THIOL:DISULFIDE INTERCHANGE PROTEIN DSBC-RELATED"/>
    <property type="match status" value="1"/>
</dbReference>
<dbReference type="RefSeq" id="WP_027070704.1">
    <property type="nucleotide sequence ID" value="NZ_AVBH01000036.1"/>
</dbReference>
<dbReference type="PANTHER" id="PTHR35272:SF3">
    <property type="entry name" value="THIOL:DISULFIDE INTERCHANGE PROTEIN DSBC"/>
    <property type="match status" value="1"/>
</dbReference>
<dbReference type="InterPro" id="IPR018950">
    <property type="entry name" value="DiS-bond_isomerase_DsbC/G_N"/>
</dbReference>
<evidence type="ECO:0000256" key="1">
    <source>
        <dbReference type="ARBA" id="ARBA00004418"/>
    </source>
</evidence>
<sequence length="270" mass="28186">MIRILLAVLATTFSLTACAEPAGGPETGAAPATLAAGASGAAKPAAGSPEARAVAAIAKLNPDVKVEHVSASPLPGFTQAIAAGQVIYVSNDGRYLVLAGTGGAVLDLERSRNLSEEAMGAMRVELLSKIPDSERVIFAPANPVHTVTVFTDVECGYCRRMHEEIDEYNAQGIAIEYLAFPRMGPGSENFENMVKVWCSGDRREALTRAKATGRVTGSAGCKNTVRQQYDIGQRAGLTGTPMILSEDGVQLGGYVPPAKLREALDQLAGG</sequence>
<keyword evidence="4 7" id="KW-0574">Periplasm</keyword>
<evidence type="ECO:0000313" key="10">
    <source>
        <dbReference type="EMBL" id="KGO99005.1"/>
    </source>
</evidence>
<dbReference type="Gene3D" id="3.10.450.70">
    <property type="entry name" value="Disulphide bond isomerase, DsbC/G, N-terminal"/>
    <property type="match status" value="1"/>
</dbReference>
<evidence type="ECO:0000256" key="6">
    <source>
        <dbReference type="ARBA" id="ARBA00023284"/>
    </source>
</evidence>
<feature type="domain" description="Thioredoxin-like fold" evidence="9">
    <location>
        <begin position="145"/>
        <end position="264"/>
    </location>
</feature>
<evidence type="ECO:0000256" key="3">
    <source>
        <dbReference type="ARBA" id="ARBA00022729"/>
    </source>
</evidence>
<feature type="chain" id="PRO_5010009184" description="Thiol:disulfide interchange protein" evidence="7">
    <location>
        <begin position="20"/>
        <end position="270"/>
    </location>
</feature>
<dbReference type="GO" id="GO:0042597">
    <property type="term" value="C:periplasmic space"/>
    <property type="evidence" value="ECO:0007669"/>
    <property type="project" value="UniProtKB-SubCell"/>
</dbReference>
<evidence type="ECO:0000256" key="5">
    <source>
        <dbReference type="ARBA" id="ARBA00023157"/>
    </source>
</evidence>
<dbReference type="EMBL" id="AVBH01000036">
    <property type="protein sequence ID" value="KGO99005.1"/>
    <property type="molecule type" value="Genomic_DNA"/>
</dbReference>
<dbReference type="Proteomes" id="UP000030003">
    <property type="component" value="Unassembled WGS sequence"/>
</dbReference>
<keyword evidence="5" id="KW-1015">Disulfide bond</keyword>
<keyword evidence="3 7" id="KW-0732">Signal</keyword>
<feature type="signal peptide" evidence="7">
    <location>
        <begin position="1"/>
        <end position="19"/>
    </location>
</feature>